<protein>
    <submittedName>
        <fullName evidence="1">3237_t:CDS:1</fullName>
    </submittedName>
</protein>
<accession>A0ABN7WLJ9</accession>
<reference evidence="1 2" key="1">
    <citation type="submission" date="2021-06" db="EMBL/GenBank/DDBJ databases">
        <authorList>
            <person name="Kallberg Y."/>
            <person name="Tangrot J."/>
            <person name="Rosling A."/>
        </authorList>
    </citation>
    <scope>NUCLEOTIDE SEQUENCE [LARGE SCALE GENOMIC DNA]</scope>
    <source>
        <strain evidence="1 2">120-4 pot B 10/14</strain>
    </source>
</reference>
<dbReference type="EMBL" id="CAJVQB010051208">
    <property type="protein sequence ID" value="CAG8835309.1"/>
    <property type="molecule type" value="Genomic_DNA"/>
</dbReference>
<organism evidence="1 2">
    <name type="scientific">Gigaspora margarita</name>
    <dbReference type="NCBI Taxonomy" id="4874"/>
    <lineage>
        <taxon>Eukaryota</taxon>
        <taxon>Fungi</taxon>
        <taxon>Fungi incertae sedis</taxon>
        <taxon>Mucoromycota</taxon>
        <taxon>Glomeromycotina</taxon>
        <taxon>Glomeromycetes</taxon>
        <taxon>Diversisporales</taxon>
        <taxon>Gigasporaceae</taxon>
        <taxon>Gigaspora</taxon>
    </lineage>
</organism>
<sequence length="74" mass="8434">IHYPKKDKEKGDIAVMGVVVVQMNENEEVSFKEVLAYTTEWPSSMRAELLVIWIAIFISLSKTKVVVKTDSAEY</sequence>
<name>A0ABN7WLJ9_GIGMA</name>
<feature type="non-terminal residue" evidence="1">
    <location>
        <position position="1"/>
    </location>
</feature>
<gene>
    <name evidence="1" type="ORF">GMARGA_LOCUS32504</name>
</gene>
<proteinExistence type="predicted"/>
<evidence type="ECO:0000313" key="2">
    <source>
        <dbReference type="Proteomes" id="UP000789901"/>
    </source>
</evidence>
<keyword evidence="2" id="KW-1185">Reference proteome</keyword>
<dbReference type="Proteomes" id="UP000789901">
    <property type="component" value="Unassembled WGS sequence"/>
</dbReference>
<evidence type="ECO:0000313" key="1">
    <source>
        <dbReference type="EMBL" id="CAG8835309.1"/>
    </source>
</evidence>
<comment type="caution">
    <text evidence="1">The sequence shown here is derived from an EMBL/GenBank/DDBJ whole genome shotgun (WGS) entry which is preliminary data.</text>
</comment>